<sequence>MYVKSLSPNPNETVDIMGNDITRVDGSTRPAVGVNATNAQLPVSDVVVYANTVRGGGFSYSSNVTFRREPQR</sequence>
<name>A0A4R4V5D7_9ACTN</name>
<proteinExistence type="predicted"/>
<evidence type="ECO:0000313" key="1">
    <source>
        <dbReference type="EMBL" id="TDC99870.1"/>
    </source>
</evidence>
<dbReference type="Proteomes" id="UP000295258">
    <property type="component" value="Unassembled WGS sequence"/>
</dbReference>
<keyword evidence="2" id="KW-1185">Reference proteome</keyword>
<gene>
    <name evidence="1" type="ORF">E1292_30400</name>
</gene>
<comment type="caution">
    <text evidence="1">The sequence shown here is derived from an EMBL/GenBank/DDBJ whole genome shotgun (WGS) entry which is preliminary data.</text>
</comment>
<organism evidence="1 2">
    <name type="scientific">Nonomuraea deserti</name>
    <dbReference type="NCBI Taxonomy" id="1848322"/>
    <lineage>
        <taxon>Bacteria</taxon>
        <taxon>Bacillati</taxon>
        <taxon>Actinomycetota</taxon>
        <taxon>Actinomycetes</taxon>
        <taxon>Streptosporangiales</taxon>
        <taxon>Streptosporangiaceae</taxon>
        <taxon>Nonomuraea</taxon>
    </lineage>
</organism>
<accession>A0A4R4V5D7</accession>
<protein>
    <recommendedName>
        <fullName evidence="3">Right handed beta helix domain-containing protein</fullName>
    </recommendedName>
</protein>
<dbReference type="AlphaFoldDB" id="A0A4R4V5D7"/>
<dbReference type="EMBL" id="SMKO01000104">
    <property type="protein sequence ID" value="TDC99870.1"/>
    <property type="molecule type" value="Genomic_DNA"/>
</dbReference>
<evidence type="ECO:0000313" key="2">
    <source>
        <dbReference type="Proteomes" id="UP000295258"/>
    </source>
</evidence>
<reference evidence="1 2" key="1">
    <citation type="submission" date="2019-03" db="EMBL/GenBank/DDBJ databases">
        <title>Draft genome sequences of novel Actinobacteria.</title>
        <authorList>
            <person name="Sahin N."/>
            <person name="Ay H."/>
            <person name="Saygin H."/>
        </authorList>
    </citation>
    <scope>NUCLEOTIDE SEQUENCE [LARGE SCALE GENOMIC DNA]</scope>
    <source>
        <strain evidence="1 2">KC310</strain>
    </source>
</reference>
<evidence type="ECO:0008006" key="3">
    <source>
        <dbReference type="Google" id="ProtNLM"/>
    </source>
</evidence>